<keyword evidence="7" id="KW-1185">Reference proteome</keyword>
<evidence type="ECO:0000256" key="1">
    <source>
        <dbReference type="ARBA" id="ARBA00004141"/>
    </source>
</evidence>
<organism evidence="6 7">
    <name type="scientific">Weissella minor</name>
    <dbReference type="NCBI Taxonomy" id="1620"/>
    <lineage>
        <taxon>Bacteria</taxon>
        <taxon>Bacillati</taxon>
        <taxon>Bacillota</taxon>
        <taxon>Bacilli</taxon>
        <taxon>Lactobacillales</taxon>
        <taxon>Lactobacillaceae</taxon>
        <taxon>Weissella</taxon>
    </lineage>
</organism>
<proteinExistence type="predicted"/>
<dbReference type="PANTHER" id="PTHR37306">
    <property type="entry name" value="COLICIN V PRODUCTION PROTEIN"/>
    <property type="match status" value="1"/>
</dbReference>
<accession>A0A0R2JL48</accession>
<evidence type="ECO:0000313" key="6">
    <source>
        <dbReference type="EMBL" id="KRN77905.1"/>
    </source>
</evidence>
<dbReference type="Pfam" id="PF02674">
    <property type="entry name" value="Colicin_V"/>
    <property type="match status" value="1"/>
</dbReference>
<feature type="transmembrane region" description="Helical" evidence="5">
    <location>
        <begin position="119"/>
        <end position="140"/>
    </location>
</feature>
<dbReference type="GO" id="GO:0016020">
    <property type="term" value="C:membrane"/>
    <property type="evidence" value="ECO:0007669"/>
    <property type="project" value="UniProtKB-SubCell"/>
</dbReference>
<reference evidence="6 7" key="1">
    <citation type="journal article" date="2015" name="Genome Announc.">
        <title>Expanding the biotechnology potential of lactobacilli through comparative genomics of 213 strains and associated genera.</title>
        <authorList>
            <person name="Sun Z."/>
            <person name="Harris H.M."/>
            <person name="McCann A."/>
            <person name="Guo C."/>
            <person name="Argimon S."/>
            <person name="Zhang W."/>
            <person name="Yang X."/>
            <person name="Jeffery I.B."/>
            <person name="Cooney J.C."/>
            <person name="Kagawa T.F."/>
            <person name="Liu W."/>
            <person name="Song Y."/>
            <person name="Salvetti E."/>
            <person name="Wrobel A."/>
            <person name="Rasinkangas P."/>
            <person name="Parkhill J."/>
            <person name="Rea M.C."/>
            <person name="O'Sullivan O."/>
            <person name="Ritari J."/>
            <person name="Douillard F.P."/>
            <person name="Paul Ross R."/>
            <person name="Yang R."/>
            <person name="Briner A.E."/>
            <person name="Felis G.E."/>
            <person name="de Vos W.M."/>
            <person name="Barrangou R."/>
            <person name="Klaenhammer T.R."/>
            <person name="Caufield P.W."/>
            <person name="Cui Y."/>
            <person name="Zhang H."/>
            <person name="O'Toole P.W."/>
        </authorList>
    </citation>
    <scope>NUCLEOTIDE SEQUENCE [LARGE SCALE GENOMIC DNA]</scope>
    <source>
        <strain evidence="6 7">DSM 20014</strain>
    </source>
</reference>
<feature type="transmembrane region" description="Helical" evidence="5">
    <location>
        <begin position="6"/>
        <end position="23"/>
    </location>
</feature>
<comment type="subcellular location">
    <subcellularLocation>
        <location evidence="1">Membrane</location>
        <topology evidence="1">Multi-pass membrane protein</topology>
    </subcellularLocation>
</comment>
<evidence type="ECO:0000256" key="3">
    <source>
        <dbReference type="ARBA" id="ARBA00022989"/>
    </source>
</evidence>
<dbReference type="EMBL" id="JQCD01000005">
    <property type="protein sequence ID" value="KRN77905.1"/>
    <property type="molecule type" value="Genomic_DNA"/>
</dbReference>
<name>A0A0R2JL48_9LACO</name>
<dbReference type="PANTHER" id="PTHR37306:SF1">
    <property type="entry name" value="COLICIN V PRODUCTION PROTEIN"/>
    <property type="match status" value="1"/>
</dbReference>
<evidence type="ECO:0000256" key="5">
    <source>
        <dbReference type="SAM" id="Phobius"/>
    </source>
</evidence>
<protein>
    <recommendedName>
        <fullName evidence="8">Colicin V production protein</fullName>
    </recommendedName>
</protein>
<dbReference type="AlphaFoldDB" id="A0A0R2JL48"/>
<feature type="transmembrane region" description="Helical" evidence="5">
    <location>
        <begin position="78"/>
        <end position="98"/>
    </location>
</feature>
<sequence length="188" mass="21610">MNFLTIIVIVALILAFYRGQTYGLARSFIRLGGRFLVFIIALTYSHPVGSWLYENLISNMNISWLSNPNTSEMIGNRVQFLSSGIAFGLITMIGFMVVRRIERMVRFINRIPFLGTLNRIGGGLVYLVLIYLELFFLFTFTKELPIVWYQNQIANSNLIQWMINETPYLSSELYNLWISQTNGGGINE</sequence>
<keyword evidence="2 5" id="KW-0812">Transmembrane</keyword>
<dbReference type="PATRIC" id="fig|1620.3.peg.733"/>
<dbReference type="RefSeq" id="WP_057786006.1">
    <property type="nucleotide sequence ID" value="NZ_CBDALJ010000007.1"/>
</dbReference>
<comment type="caution">
    <text evidence="6">The sequence shown here is derived from an EMBL/GenBank/DDBJ whole genome shotgun (WGS) entry which is preliminary data.</text>
</comment>
<dbReference type="OrthoDB" id="1809613at2"/>
<dbReference type="STRING" id="1620.IV67_GL000723"/>
<evidence type="ECO:0000256" key="4">
    <source>
        <dbReference type="ARBA" id="ARBA00023136"/>
    </source>
</evidence>
<evidence type="ECO:0000313" key="7">
    <source>
        <dbReference type="Proteomes" id="UP000051673"/>
    </source>
</evidence>
<dbReference type="InterPro" id="IPR003825">
    <property type="entry name" value="Colicin-V_CvpA"/>
</dbReference>
<keyword evidence="3 5" id="KW-1133">Transmembrane helix</keyword>
<gene>
    <name evidence="6" type="ORF">IV67_GL000723</name>
</gene>
<evidence type="ECO:0008006" key="8">
    <source>
        <dbReference type="Google" id="ProtNLM"/>
    </source>
</evidence>
<dbReference type="GO" id="GO:0009403">
    <property type="term" value="P:toxin biosynthetic process"/>
    <property type="evidence" value="ECO:0007669"/>
    <property type="project" value="InterPro"/>
</dbReference>
<evidence type="ECO:0000256" key="2">
    <source>
        <dbReference type="ARBA" id="ARBA00022692"/>
    </source>
</evidence>
<keyword evidence="4 5" id="KW-0472">Membrane</keyword>
<dbReference type="Proteomes" id="UP000051673">
    <property type="component" value="Unassembled WGS sequence"/>
</dbReference>
<feature type="transmembrane region" description="Helical" evidence="5">
    <location>
        <begin position="35"/>
        <end position="53"/>
    </location>
</feature>